<dbReference type="STRING" id="983644.G3J2Z2"/>
<dbReference type="KEGG" id="cmt:CCM_01931"/>
<dbReference type="InParanoid" id="G3J2Z2"/>
<accession>G3J2Z2</accession>
<protein>
    <submittedName>
        <fullName evidence="5">60S ribosomal protein L30-2</fullName>
    </submittedName>
</protein>
<dbReference type="GO" id="GO:0005840">
    <property type="term" value="C:ribosome"/>
    <property type="evidence" value="ECO:0007669"/>
    <property type="project" value="UniProtKB-KW"/>
</dbReference>
<proteinExistence type="inferred from homology"/>
<evidence type="ECO:0000256" key="1">
    <source>
        <dbReference type="ARBA" id="ARBA00007326"/>
    </source>
</evidence>
<dbReference type="GeneID" id="18163960"/>
<dbReference type="OMA" id="HRVSCLS"/>
<dbReference type="AlphaFoldDB" id="G3J2Z2"/>
<dbReference type="PROSITE" id="PS00709">
    <property type="entry name" value="RIBOSOMAL_L30E_1"/>
    <property type="match status" value="1"/>
</dbReference>
<dbReference type="Proteomes" id="UP000001610">
    <property type="component" value="Unassembled WGS sequence"/>
</dbReference>
<evidence type="ECO:0000259" key="4">
    <source>
        <dbReference type="Pfam" id="PF01248"/>
    </source>
</evidence>
<dbReference type="PANTHER" id="PTHR11449">
    <property type="entry name" value="RIBOSOMAL PROTEIN L30"/>
    <property type="match status" value="1"/>
</dbReference>
<name>G3J2Z2_CORMM</name>
<evidence type="ECO:0000256" key="2">
    <source>
        <dbReference type="ARBA" id="ARBA00022980"/>
    </source>
</evidence>
<keyword evidence="6" id="KW-1185">Reference proteome</keyword>
<dbReference type="SUPFAM" id="SSF55315">
    <property type="entry name" value="L30e-like"/>
    <property type="match status" value="1"/>
</dbReference>
<sequence length="109" mass="11856">MARAKSNKKSSDTLNQRLALVVKSGKISLGYKSTLKALRQGKAKLIIMAANTPPLRKSELEYYAMLSKTPLHHFAGNNIEMGTACGRLFRCSTMVVLDAGDSDILNEGV</sequence>
<dbReference type="EMBL" id="JH126399">
    <property type="protein sequence ID" value="EGX97271.1"/>
    <property type="molecule type" value="Genomic_DNA"/>
</dbReference>
<keyword evidence="3" id="KW-0687">Ribonucleoprotein</keyword>
<dbReference type="GO" id="GO:1990904">
    <property type="term" value="C:ribonucleoprotein complex"/>
    <property type="evidence" value="ECO:0007669"/>
    <property type="project" value="UniProtKB-KW"/>
</dbReference>
<dbReference type="GO" id="GO:0003723">
    <property type="term" value="F:RNA binding"/>
    <property type="evidence" value="ECO:0007669"/>
    <property type="project" value="InterPro"/>
</dbReference>
<dbReference type="InterPro" id="IPR022991">
    <property type="entry name" value="Ribosomal_eL30_CS"/>
</dbReference>
<dbReference type="NCBIfam" id="NF002172">
    <property type="entry name" value="PRK01018.1"/>
    <property type="match status" value="1"/>
</dbReference>
<dbReference type="HOGENOM" id="CLU_130502_0_1_1"/>
<evidence type="ECO:0000256" key="3">
    <source>
        <dbReference type="ARBA" id="ARBA00023274"/>
    </source>
</evidence>
<gene>
    <name evidence="5" type="ORF">CCM_01931</name>
</gene>
<dbReference type="OrthoDB" id="1928736at2759"/>
<keyword evidence="2 5" id="KW-0689">Ribosomal protein</keyword>
<dbReference type="RefSeq" id="XP_006667148.1">
    <property type="nucleotide sequence ID" value="XM_006667085.1"/>
</dbReference>
<dbReference type="InterPro" id="IPR039109">
    <property type="entry name" value="Ribosomal_eL30-like"/>
</dbReference>
<dbReference type="Gene3D" id="3.30.1330.30">
    <property type="match status" value="1"/>
</dbReference>
<dbReference type="Pfam" id="PF01248">
    <property type="entry name" value="Ribosomal_L7Ae"/>
    <property type="match status" value="1"/>
</dbReference>
<dbReference type="VEuPathDB" id="FungiDB:CCM_01931"/>
<reference evidence="5 6" key="1">
    <citation type="journal article" date="2011" name="Genome Biol.">
        <title>Genome sequence of the insect pathogenic fungus Cordyceps militaris, a valued traditional Chinese medicine.</title>
        <authorList>
            <person name="Zheng P."/>
            <person name="Xia Y."/>
            <person name="Xiao G."/>
            <person name="Xiong C."/>
            <person name="Hu X."/>
            <person name="Zhang S."/>
            <person name="Zheng H."/>
            <person name="Huang Y."/>
            <person name="Zhou Y."/>
            <person name="Wang S."/>
            <person name="Zhao G.P."/>
            <person name="Liu X."/>
            <person name="St Leger R.J."/>
            <person name="Wang C."/>
        </authorList>
    </citation>
    <scope>NUCLEOTIDE SEQUENCE [LARGE SCALE GENOMIC DNA]</scope>
    <source>
        <strain evidence="5 6">CM01</strain>
    </source>
</reference>
<comment type="similarity">
    <text evidence="1">Belongs to the eukaryotic ribosomal protein eL30 family.</text>
</comment>
<evidence type="ECO:0000313" key="5">
    <source>
        <dbReference type="EMBL" id="EGX97271.1"/>
    </source>
</evidence>
<evidence type="ECO:0000313" key="6">
    <source>
        <dbReference type="Proteomes" id="UP000001610"/>
    </source>
</evidence>
<organism evidence="5 6">
    <name type="scientific">Cordyceps militaris (strain CM01)</name>
    <name type="common">Caterpillar fungus</name>
    <dbReference type="NCBI Taxonomy" id="983644"/>
    <lineage>
        <taxon>Eukaryota</taxon>
        <taxon>Fungi</taxon>
        <taxon>Dikarya</taxon>
        <taxon>Ascomycota</taxon>
        <taxon>Pezizomycotina</taxon>
        <taxon>Sordariomycetes</taxon>
        <taxon>Hypocreomycetidae</taxon>
        <taxon>Hypocreales</taxon>
        <taxon>Cordycipitaceae</taxon>
        <taxon>Cordyceps</taxon>
    </lineage>
</organism>
<dbReference type="InterPro" id="IPR004038">
    <property type="entry name" value="Ribosomal_eL8/eL30/eS12/Gad45"/>
</dbReference>
<dbReference type="PROSITE" id="PS00993">
    <property type="entry name" value="RIBOSOMAL_L30E_2"/>
    <property type="match status" value="1"/>
</dbReference>
<dbReference type="InterPro" id="IPR029064">
    <property type="entry name" value="Ribosomal_eL30-like_sf"/>
</dbReference>
<dbReference type="eggNOG" id="KOG2988">
    <property type="taxonomic scope" value="Eukaryota"/>
</dbReference>
<dbReference type="FunFam" id="3.30.1330.30:FF:000001">
    <property type="entry name" value="60S ribosomal protein L30"/>
    <property type="match status" value="1"/>
</dbReference>
<dbReference type="FunCoup" id="G3J2Z2">
    <property type="interactions" value="1070"/>
</dbReference>
<feature type="domain" description="Ribosomal protein eL8/eL30/eS12/Gadd45" evidence="4">
    <location>
        <begin position="13"/>
        <end position="105"/>
    </location>
</feature>